<dbReference type="Gene3D" id="2.120.10.30">
    <property type="entry name" value="TolB, C-terminal domain"/>
    <property type="match status" value="1"/>
</dbReference>
<dbReference type="Pfam" id="PF07676">
    <property type="entry name" value="PD40"/>
    <property type="match status" value="1"/>
</dbReference>
<keyword evidence="3" id="KW-1185">Reference proteome</keyword>
<dbReference type="AlphaFoldDB" id="A0A421BBE4"/>
<dbReference type="EMBL" id="RCDD01000001">
    <property type="protein sequence ID" value="RLK61669.1"/>
    <property type="molecule type" value="Genomic_DNA"/>
</dbReference>
<reference evidence="2 3" key="1">
    <citation type="submission" date="2018-10" db="EMBL/GenBank/DDBJ databases">
        <title>Genomic Encyclopedia of Archaeal and Bacterial Type Strains, Phase II (KMG-II): from individual species to whole genera.</title>
        <authorList>
            <person name="Goeker M."/>
        </authorList>
    </citation>
    <scope>NUCLEOTIDE SEQUENCE [LARGE SCALE GENOMIC DNA]</scope>
    <source>
        <strain evidence="2 3">DSM 45657</strain>
    </source>
</reference>
<dbReference type="Proteomes" id="UP000282454">
    <property type="component" value="Unassembled WGS sequence"/>
</dbReference>
<proteinExistence type="predicted"/>
<evidence type="ECO:0000313" key="3">
    <source>
        <dbReference type="Proteomes" id="UP000282454"/>
    </source>
</evidence>
<dbReference type="SUPFAM" id="SSF82171">
    <property type="entry name" value="DPP6 N-terminal domain-like"/>
    <property type="match status" value="1"/>
</dbReference>
<feature type="signal peptide" evidence="1">
    <location>
        <begin position="1"/>
        <end position="21"/>
    </location>
</feature>
<evidence type="ECO:0000256" key="1">
    <source>
        <dbReference type="SAM" id="SignalP"/>
    </source>
</evidence>
<evidence type="ECO:0000313" key="2">
    <source>
        <dbReference type="EMBL" id="RLK61669.1"/>
    </source>
</evidence>
<feature type="chain" id="PRO_5039451759" evidence="1">
    <location>
        <begin position="22"/>
        <end position="329"/>
    </location>
</feature>
<sequence length="329" mass="35072">MMTVKTRILVALAAAALLAGAALFYVARTSTPPSAAQVPRMASVAPPDDGVDRRSLQVLTNGVLGWASATDPHSPRGLSTVRCDRAYQAARTVACLRPVDALVGTKLSLLDIKDNEIKSVPLTGFPNRLKVSASGRMVSWTVFLDGHSYATTGFSTQTGILDTKTDAVVHSLEEFAATVEGKPHQAVDFNYWGVTFTADDNRFYATLGTGGKRYLVEGDLAARTVRTLTANVECPSLSPDGKRIAYKSAIDADPKKGWRLSVMDLSTLSSTPLGETRSVDDQAIWLDDATVAYALQRDDGVNDVWSISADGSGQPKLVVEGANSPSLTH</sequence>
<gene>
    <name evidence="2" type="ORF">CLV68_2210</name>
</gene>
<comment type="caution">
    <text evidence="2">The sequence shown here is derived from an EMBL/GenBank/DDBJ whole genome shotgun (WGS) entry which is preliminary data.</text>
</comment>
<dbReference type="InterPro" id="IPR011042">
    <property type="entry name" value="6-blade_b-propeller_TolB-like"/>
</dbReference>
<dbReference type="InterPro" id="IPR011659">
    <property type="entry name" value="WD40"/>
</dbReference>
<accession>A0A421BBE4</accession>
<dbReference type="OrthoDB" id="9808778at2"/>
<name>A0A421BBE4_9PSEU</name>
<protein>
    <submittedName>
        <fullName evidence="2">WD40 repeat protein</fullName>
    </submittedName>
</protein>
<keyword evidence="1" id="KW-0732">Signal</keyword>
<organism evidence="2 3">
    <name type="scientific">Actinokineospora cianjurensis</name>
    <dbReference type="NCBI Taxonomy" id="585224"/>
    <lineage>
        <taxon>Bacteria</taxon>
        <taxon>Bacillati</taxon>
        <taxon>Actinomycetota</taxon>
        <taxon>Actinomycetes</taxon>
        <taxon>Pseudonocardiales</taxon>
        <taxon>Pseudonocardiaceae</taxon>
        <taxon>Actinokineospora</taxon>
    </lineage>
</organism>